<dbReference type="EMBL" id="FRBH01000002">
    <property type="protein sequence ID" value="SHK59307.1"/>
    <property type="molecule type" value="Genomic_DNA"/>
</dbReference>
<reference evidence="2" key="3">
    <citation type="submission" date="2016-11" db="EMBL/GenBank/DDBJ databases">
        <authorList>
            <person name="Jaros S."/>
            <person name="Januszkiewicz K."/>
            <person name="Wedrychowicz H."/>
        </authorList>
    </citation>
    <scope>NUCLEOTIDE SEQUENCE [LARGE SCALE GENOMIC DNA]</scope>
    <source>
        <strain evidence="2">DSM 27989</strain>
    </source>
</reference>
<dbReference type="OrthoDB" id="1340494at2"/>
<proteinExistence type="predicted"/>
<protein>
    <submittedName>
        <fullName evidence="2">Uncharacterized protein</fullName>
    </submittedName>
</protein>
<name>A0A1M6TQT9_9FLAO</name>
<dbReference type="AlphaFoldDB" id="A0A1M6TQT9"/>
<sequence length="310" mass="35459">MIDKKKKLVEVVFEKAKNELPNSSKTSIAFYLSTLFEEEYGFSKDGRTFVRYYKKLVEDNLDYTIDDITLDNMSLYSGYKNFNDFCNNYKKEPFVKKFGSINVAISESEEQHDNLSDKSSKVVVNITNAPVFNIPEFISKNKNSFGLMGILVAGGIFVSQKDNVAKEKQQVIAQQPIEEASKPNQTTAAPKSNSIVTVIEKEVNHIVQKVNQKKVSKKECMYWKLDHYVAVLCNEDISVNPLIAIDEELLRSFRKINKIDTLTVNNALGKVWYDKSNNHVEFFTNYGIHPENGKTLKPVSKHIIEKYINN</sequence>
<reference evidence="1" key="5">
    <citation type="submission" date="2024-05" db="EMBL/GenBank/DDBJ databases">
        <authorList>
            <person name="Sun Q."/>
            <person name="Zhou Y."/>
        </authorList>
    </citation>
    <scope>NUCLEOTIDE SEQUENCE</scope>
    <source>
        <strain evidence="1">CGMCC 1.12707</strain>
    </source>
</reference>
<reference evidence="1" key="1">
    <citation type="journal article" date="2014" name="Int. J. Syst. Evol. Microbiol.">
        <title>Complete genome of a new Firmicutes species belonging to the dominant human colonic microbiota ('Ruminococcus bicirculans') reveals two chromosomes and a selective capacity to utilize plant glucans.</title>
        <authorList>
            <consortium name="NISC Comparative Sequencing Program"/>
            <person name="Wegmann U."/>
            <person name="Louis P."/>
            <person name="Goesmann A."/>
            <person name="Henrissat B."/>
            <person name="Duncan S.H."/>
            <person name="Flint H.J."/>
        </authorList>
    </citation>
    <scope>NUCLEOTIDE SEQUENCE</scope>
    <source>
        <strain evidence="1">CGMCC 1.12707</strain>
    </source>
</reference>
<keyword evidence="4" id="KW-1185">Reference proteome</keyword>
<evidence type="ECO:0000313" key="3">
    <source>
        <dbReference type="Proteomes" id="UP000184120"/>
    </source>
</evidence>
<accession>A0A1M6TQT9</accession>
<dbReference type="RefSeq" id="WP_072929342.1">
    <property type="nucleotide sequence ID" value="NZ_BMFL01000014.1"/>
</dbReference>
<evidence type="ECO:0000313" key="2">
    <source>
        <dbReference type="EMBL" id="SHK59307.1"/>
    </source>
</evidence>
<dbReference type="Proteomes" id="UP000650994">
    <property type="component" value="Unassembled WGS sequence"/>
</dbReference>
<evidence type="ECO:0000313" key="4">
    <source>
        <dbReference type="Proteomes" id="UP000650994"/>
    </source>
</evidence>
<reference evidence="3" key="2">
    <citation type="submission" date="2016-11" db="EMBL/GenBank/DDBJ databases">
        <authorList>
            <person name="Varghese N."/>
            <person name="Submissions S."/>
        </authorList>
    </citation>
    <scope>NUCLEOTIDE SEQUENCE [LARGE SCALE GENOMIC DNA]</scope>
    <source>
        <strain evidence="3">DSM 27989</strain>
    </source>
</reference>
<reference evidence="4" key="4">
    <citation type="journal article" date="2019" name="Int. J. Syst. Evol. Microbiol.">
        <title>The Global Catalogue of Microorganisms (GCM) 10K type strain sequencing project: providing services to taxonomists for standard genome sequencing and annotation.</title>
        <authorList>
            <consortium name="The Broad Institute Genomics Platform"/>
            <consortium name="The Broad Institute Genome Sequencing Center for Infectious Disease"/>
            <person name="Wu L."/>
            <person name="Ma J."/>
        </authorList>
    </citation>
    <scope>NUCLEOTIDE SEQUENCE [LARGE SCALE GENOMIC DNA]</scope>
    <source>
        <strain evidence="4">CGMCC 1.12707</strain>
    </source>
</reference>
<dbReference type="Proteomes" id="UP000184120">
    <property type="component" value="Unassembled WGS sequence"/>
</dbReference>
<dbReference type="STRING" id="1434701.SAMN05443634_10251"/>
<evidence type="ECO:0000313" key="1">
    <source>
        <dbReference type="EMBL" id="GGF04014.1"/>
    </source>
</evidence>
<dbReference type="EMBL" id="BMFL01000014">
    <property type="protein sequence ID" value="GGF04014.1"/>
    <property type="molecule type" value="Genomic_DNA"/>
</dbReference>
<organism evidence="2 3">
    <name type="scientific">Chishuiella changwenlii</name>
    <dbReference type="NCBI Taxonomy" id="1434701"/>
    <lineage>
        <taxon>Bacteria</taxon>
        <taxon>Pseudomonadati</taxon>
        <taxon>Bacteroidota</taxon>
        <taxon>Flavobacteriia</taxon>
        <taxon>Flavobacteriales</taxon>
        <taxon>Weeksellaceae</taxon>
        <taxon>Chishuiella</taxon>
    </lineage>
</organism>
<gene>
    <name evidence="1" type="ORF">GCM10010984_21680</name>
    <name evidence="2" type="ORF">SAMN05443634_10251</name>
</gene>